<dbReference type="Proteomes" id="UP000255024">
    <property type="component" value="Unassembled WGS sequence"/>
</dbReference>
<protein>
    <submittedName>
        <fullName evidence="1">Uncharacterized protein</fullName>
    </submittedName>
</protein>
<dbReference type="RefSeq" id="WP_115090519.1">
    <property type="nucleotide sequence ID" value="NZ_CP068107.1"/>
</dbReference>
<organism evidence="1 2">
    <name type="scientific">Myroides odoratus</name>
    <name type="common">Flavobacterium odoratum</name>
    <dbReference type="NCBI Taxonomy" id="256"/>
    <lineage>
        <taxon>Bacteria</taxon>
        <taxon>Pseudomonadati</taxon>
        <taxon>Bacteroidota</taxon>
        <taxon>Flavobacteriia</taxon>
        <taxon>Flavobacteriales</taxon>
        <taxon>Flavobacteriaceae</taxon>
        <taxon>Myroides</taxon>
    </lineage>
</organism>
<evidence type="ECO:0000313" key="1">
    <source>
        <dbReference type="EMBL" id="STZ27614.1"/>
    </source>
</evidence>
<accession>A0A378RKU0</accession>
<keyword evidence="2" id="KW-1185">Reference proteome</keyword>
<proteinExistence type="predicted"/>
<sequence>MRTNWQNISQQDFSQELLQQLSVSIQEKQLFTLWLGPIWESSSLRGLWMYVQDKTQTNLLFSAAYRQTLLEEEQLLVVILDAADLNYHQTIGNTLFKTSLLPSRIMYQTTAIPPPQPVPKSLENFIALYQDKHVLLSSYCSDFVAQNYRGSSHALLKSLTYDIDVLETVLLGVPQTAATLTQRLLLLEQLIPKMKTLFVKREAEAYYILDDLAQELEDVPYTMWNIALQKIQKKLHRIVLFVLEQINASPTRIPSKRKGRKQKKKPFTYKEKLAPLLRTNQVEEIYQFHEILYLQQTKQQKHIYLLVITKEDPSKEIKKILQEIEAKKEEIRFTLLAHSRFYIQEYVYEFFDFFNTVVQSKNRVYASDYYPTIHWYKSQMKDYSDFMQRYQGHLGQINQTIQHNFKNPQRDTFITTHHLHTCLIVKLQIYILHRLHYLPQTNSIHTLVHLALYAKDKQAPKLKSLYDVLHPHVFAYTVQNKQEKKYNLVLDASVVKHLQQFFTTLEI</sequence>
<evidence type="ECO:0000313" key="2">
    <source>
        <dbReference type="Proteomes" id="UP000255024"/>
    </source>
</evidence>
<reference evidence="1 2" key="1">
    <citation type="submission" date="2018-06" db="EMBL/GenBank/DDBJ databases">
        <authorList>
            <consortium name="Pathogen Informatics"/>
            <person name="Doyle S."/>
        </authorList>
    </citation>
    <scope>NUCLEOTIDE SEQUENCE [LARGE SCALE GENOMIC DNA]</scope>
    <source>
        <strain evidence="1 2">NCTC11179</strain>
    </source>
</reference>
<dbReference type="EMBL" id="UGQL01000001">
    <property type="protein sequence ID" value="STZ27614.1"/>
    <property type="molecule type" value="Genomic_DNA"/>
</dbReference>
<name>A0A378RKU0_MYROD</name>
<dbReference type="AlphaFoldDB" id="A0A378RKU0"/>
<gene>
    <name evidence="1" type="ORF">NCTC11179_01150</name>
</gene>